<evidence type="ECO:0000313" key="3">
    <source>
        <dbReference type="EMBL" id="MFC7388912.1"/>
    </source>
</evidence>
<dbReference type="InterPro" id="IPR040442">
    <property type="entry name" value="Pyrv_kinase-like_dom_sf"/>
</dbReference>
<dbReference type="Pfam" id="PF03328">
    <property type="entry name" value="HpcH_HpaI"/>
    <property type="match status" value="1"/>
</dbReference>
<dbReference type="Gene3D" id="3.20.20.60">
    <property type="entry name" value="Phosphoenolpyruvate-binding domains"/>
    <property type="match status" value="2"/>
</dbReference>
<comment type="caution">
    <text evidence="3">The sequence shown here is derived from an EMBL/GenBank/DDBJ whole genome shotgun (WGS) entry which is preliminary data.</text>
</comment>
<dbReference type="InterPro" id="IPR005000">
    <property type="entry name" value="Aldolase/citrate-lyase_domain"/>
</dbReference>
<feature type="domain" description="HpcH/HpaI aldolase/citrate lyase" evidence="2">
    <location>
        <begin position="10"/>
        <end position="155"/>
    </location>
</feature>
<accession>A0ABW2PK82</accession>
<dbReference type="EMBL" id="JBHTCE010000001">
    <property type="protein sequence ID" value="MFC7388912.1"/>
    <property type="molecule type" value="Genomic_DNA"/>
</dbReference>
<evidence type="ECO:0000313" key="4">
    <source>
        <dbReference type="Proteomes" id="UP001596439"/>
    </source>
</evidence>
<gene>
    <name evidence="3" type="ORF">ACFQO8_02075</name>
</gene>
<keyword evidence="3" id="KW-0456">Lyase</keyword>
<organism evidence="3 4">
    <name type="scientific">Exiguobacterium aestuarii</name>
    <dbReference type="NCBI Taxonomy" id="273527"/>
    <lineage>
        <taxon>Bacteria</taxon>
        <taxon>Bacillati</taxon>
        <taxon>Bacillota</taxon>
        <taxon>Bacilli</taxon>
        <taxon>Bacillales</taxon>
        <taxon>Bacillales Family XII. Incertae Sedis</taxon>
        <taxon>Exiguobacterium</taxon>
    </lineage>
</organism>
<name>A0ABW2PK82_9BACL</name>
<keyword evidence="4" id="KW-1185">Reference proteome</keyword>
<evidence type="ECO:0000256" key="1">
    <source>
        <dbReference type="ARBA" id="ARBA00022723"/>
    </source>
</evidence>
<protein>
    <submittedName>
        <fullName evidence="3">Aldolase/citrate lyase family protein</fullName>
    </submittedName>
</protein>
<dbReference type="Proteomes" id="UP001596439">
    <property type="component" value="Unassembled WGS sequence"/>
</dbReference>
<sequence>MSLAFMYITNQPEVARLAEQNGVDLIFVDLELNGKEERQGHLDTVISRHSMHDVSRIRSVLKHAMLLVRINPIHAGSRFEINEAIFRGADMLMLPYYKTVDEVATFIEMVDGRVKVCLLCETKEAVTCMPDVLRLRGIDSIHIGLNDLHLSYGQTFLFEPLTTGLVESIVTRIRATGIPYGFGGIARIGEGRVPAERIIPEHVRLGSSCVILSRSFCHIGHAIKVSSQQAQTFQEGVWRIRAYEQQLESMPVEWFEQNRMRLIEEVQAITSEIRQEKGMLS</sequence>
<dbReference type="RefSeq" id="WP_214786509.1">
    <property type="nucleotide sequence ID" value="NZ_JANIEL010000019.1"/>
</dbReference>
<keyword evidence="1" id="KW-0479">Metal-binding</keyword>
<dbReference type="GO" id="GO:0016829">
    <property type="term" value="F:lyase activity"/>
    <property type="evidence" value="ECO:0007669"/>
    <property type="project" value="UniProtKB-KW"/>
</dbReference>
<dbReference type="SUPFAM" id="SSF51621">
    <property type="entry name" value="Phosphoenolpyruvate/pyruvate domain"/>
    <property type="match status" value="1"/>
</dbReference>
<evidence type="ECO:0000259" key="2">
    <source>
        <dbReference type="Pfam" id="PF03328"/>
    </source>
</evidence>
<dbReference type="InterPro" id="IPR015813">
    <property type="entry name" value="Pyrv/PenolPyrv_kinase-like_dom"/>
</dbReference>
<reference evidence="4" key="1">
    <citation type="journal article" date="2019" name="Int. J. Syst. Evol. Microbiol.">
        <title>The Global Catalogue of Microorganisms (GCM) 10K type strain sequencing project: providing services to taxonomists for standard genome sequencing and annotation.</title>
        <authorList>
            <consortium name="The Broad Institute Genomics Platform"/>
            <consortium name="The Broad Institute Genome Sequencing Center for Infectious Disease"/>
            <person name="Wu L."/>
            <person name="Ma J."/>
        </authorList>
    </citation>
    <scope>NUCLEOTIDE SEQUENCE [LARGE SCALE GENOMIC DNA]</scope>
    <source>
        <strain evidence="4">CCUG 55590</strain>
    </source>
</reference>
<proteinExistence type="predicted"/>